<evidence type="ECO:0000313" key="4">
    <source>
        <dbReference type="EnsemblPlants" id="AES81729"/>
    </source>
</evidence>
<dbReference type="STRING" id="3880.G7L0L4"/>
<accession>G7L0L4</accession>
<dbReference type="OrthoDB" id="1904011at2759"/>
<gene>
    <name evidence="4" type="primary">11424572</name>
    <name evidence="2" type="ordered locus">MTR_7g099970</name>
    <name evidence="3" type="ORF">MtrunA17_Chr7g0263051</name>
</gene>
<reference evidence="2 5" key="1">
    <citation type="journal article" date="2011" name="Nature">
        <title>The Medicago genome provides insight into the evolution of rhizobial symbioses.</title>
        <authorList>
            <person name="Young N.D."/>
            <person name="Debelle F."/>
            <person name="Oldroyd G.E."/>
            <person name="Geurts R."/>
            <person name="Cannon S.B."/>
            <person name="Udvardi M.K."/>
            <person name="Benedito V.A."/>
            <person name="Mayer K.F."/>
            <person name="Gouzy J."/>
            <person name="Schoof H."/>
            <person name="Van de Peer Y."/>
            <person name="Proost S."/>
            <person name="Cook D.R."/>
            <person name="Meyers B.C."/>
            <person name="Spannagl M."/>
            <person name="Cheung F."/>
            <person name="De Mita S."/>
            <person name="Krishnakumar V."/>
            <person name="Gundlach H."/>
            <person name="Zhou S."/>
            <person name="Mudge J."/>
            <person name="Bharti A.K."/>
            <person name="Murray J.D."/>
            <person name="Naoumkina M.A."/>
            <person name="Rosen B."/>
            <person name="Silverstein K.A."/>
            <person name="Tang H."/>
            <person name="Rombauts S."/>
            <person name="Zhao P.X."/>
            <person name="Zhou P."/>
            <person name="Barbe V."/>
            <person name="Bardou P."/>
            <person name="Bechner M."/>
            <person name="Bellec A."/>
            <person name="Berger A."/>
            <person name="Berges H."/>
            <person name="Bidwell S."/>
            <person name="Bisseling T."/>
            <person name="Choisne N."/>
            <person name="Couloux A."/>
            <person name="Denny R."/>
            <person name="Deshpande S."/>
            <person name="Dai X."/>
            <person name="Doyle J.J."/>
            <person name="Dudez A.M."/>
            <person name="Farmer A.D."/>
            <person name="Fouteau S."/>
            <person name="Franken C."/>
            <person name="Gibelin C."/>
            <person name="Gish J."/>
            <person name="Goldstein S."/>
            <person name="Gonzalez A.J."/>
            <person name="Green P.J."/>
            <person name="Hallab A."/>
            <person name="Hartog M."/>
            <person name="Hua A."/>
            <person name="Humphray S.J."/>
            <person name="Jeong D.H."/>
            <person name="Jing Y."/>
            <person name="Jocker A."/>
            <person name="Kenton S.M."/>
            <person name="Kim D.J."/>
            <person name="Klee K."/>
            <person name="Lai H."/>
            <person name="Lang C."/>
            <person name="Lin S."/>
            <person name="Macmil S.L."/>
            <person name="Magdelenat G."/>
            <person name="Matthews L."/>
            <person name="McCorrison J."/>
            <person name="Monaghan E.L."/>
            <person name="Mun J.H."/>
            <person name="Najar F.Z."/>
            <person name="Nicholson C."/>
            <person name="Noirot C."/>
            <person name="O'Bleness M."/>
            <person name="Paule C.R."/>
            <person name="Poulain J."/>
            <person name="Prion F."/>
            <person name="Qin B."/>
            <person name="Qu C."/>
            <person name="Retzel E.F."/>
            <person name="Riddle C."/>
            <person name="Sallet E."/>
            <person name="Samain S."/>
            <person name="Samson N."/>
            <person name="Sanders I."/>
            <person name="Saurat O."/>
            <person name="Scarpelli C."/>
            <person name="Schiex T."/>
            <person name="Segurens B."/>
            <person name="Severin A.J."/>
            <person name="Sherrier D.J."/>
            <person name="Shi R."/>
            <person name="Sims S."/>
            <person name="Singer S.R."/>
            <person name="Sinharoy S."/>
            <person name="Sterck L."/>
            <person name="Viollet A."/>
            <person name="Wang B.B."/>
            <person name="Wang K."/>
            <person name="Wang M."/>
            <person name="Wang X."/>
            <person name="Warfsmann J."/>
            <person name="Weissenbach J."/>
            <person name="White D.D."/>
            <person name="White J.D."/>
            <person name="Wiley G.B."/>
            <person name="Wincker P."/>
            <person name="Xing Y."/>
            <person name="Yang L."/>
            <person name="Yao Z."/>
            <person name="Ying F."/>
            <person name="Zhai J."/>
            <person name="Zhou L."/>
            <person name="Zuber A."/>
            <person name="Denarie J."/>
            <person name="Dixon R.A."/>
            <person name="May G.D."/>
            <person name="Schwartz D.C."/>
            <person name="Rogers J."/>
            <person name="Quetier F."/>
            <person name="Town C.D."/>
            <person name="Roe B.A."/>
        </authorList>
    </citation>
    <scope>NUCLEOTIDE SEQUENCE [LARGE SCALE GENOMIC DNA]</scope>
    <source>
        <strain evidence="2">A17</strain>
        <strain evidence="4 5">cv. Jemalong A17</strain>
    </source>
</reference>
<protein>
    <submittedName>
        <fullName evidence="2 4">Uncharacterized protein</fullName>
    </submittedName>
</protein>
<dbReference type="EMBL" id="PSQE01000007">
    <property type="protein sequence ID" value="RHN48369.1"/>
    <property type="molecule type" value="Genomic_DNA"/>
</dbReference>
<dbReference type="PANTHER" id="PTHR35286">
    <property type="entry name" value="EXPRESSED PROTEIN"/>
    <property type="match status" value="1"/>
</dbReference>
<dbReference type="PaxDb" id="3880-AES81729"/>
<reference evidence="3" key="5">
    <citation type="journal article" date="2018" name="Nat. Plants">
        <title>Whole-genome landscape of Medicago truncatula symbiotic genes.</title>
        <authorList>
            <person name="Pecrix Y."/>
            <person name="Gamas P."/>
            <person name="Carrere S."/>
        </authorList>
    </citation>
    <scope>NUCLEOTIDE SEQUENCE</scope>
    <source>
        <tissue evidence="3">Leaves</tissue>
    </source>
</reference>
<reference evidence="2 5" key="2">
    <citation type="journal article" date="2014" name="BMC Genomics">
        <title>An improved genome release (version Mt4.0) for the model legume Medicago truncatula.</title>
        <authorList>
            <person name="Tang H."/>
            <person name="Krishnakumar V."/>
            <person name="Bidwell S."/>
            <person name="Rosen B."/>
            <person name="Chan A."/>
            <person name="Zhou S."/>
            <person name="Gentzbittel L."/>
            <person name="Childs K.L."/>
            <person name="Yandell M."/>
            <person name="Gundlach H."/>
            <person name="Mayer K.F."/>
            <person name="Schwartz D.C."/>
            <person name="Town C.D."/>
        </authorList>
    </citation>
    <scope>GENOME REANNOTATION</scope>
    <source>
        <strain evidence="4 5">cv. Jemalong A17</strain>
    </source>
</reference>
<evidence type="ECO:0000256" key="1">
    <source>
        <dbReference type="SAM" id="MobiDB-lite"/>
    </source>
</evidence>
<organism evidence="2 5">
    <name type="scientific">Medicago truncatula</name>
    <name type="common">Barrel medic</name>
    <name type="synonym">Medicago tribuloides</name>
    <dbReference type="NCBI Taxonomy" id="3880"/>
    <lineage>
        <taxon>Eukaryota</taxon>
        <taxon>Viridiplantae</taxon>
        <taxon>Streptophyta</taxon>
        <taxon>Embryophyta</taxon>
        <taxon>Tracheophyta</taxon>
        <taxon>Spermatophyta</taxon>
        <taxon>Magnoliopsida</taxon>
        <taxon>eudicotyledons</taxon>
        <taxon>Gunneridae</taxon>
        <taxon>Pentapetalae</taxon>
        <taxon>rosids</taxon>
        <taxon>fabids</taxon>
        <taxon>Fabales</taxon>
        <taxon>Fabaceae</taxon>
        <taxon>Papilionoideae</taxon>
        <taxon>50 kb inversion clade</taxon>
        <taxon>NPAAA clade</taxon>
        <taxon>Hologalegina</taxon>
        <taxon>IRL clade</taxon>
        <taxon>Trifolieae</taxon>
        <taxon>Medicago</taxon>
    </lineage>
</organism>
<evidence type="ECO:0000313" key="3">
    <source>
        <dbReference type="EMBL" id="RHN48369.1"/>
    </source>
</evidence>
<reference evidence="4" key="3">
    <citation type="submission" date="2015-04" db="UniProtKB">
        <authorList>
            <consortium name="EnsemblPlants"/>
        </authorList>
    </citation>
    <scope>IDENTIFICATION</scope>
    <source>
        <strain evidence="4">cv. Jemalong A17</strain>
    </source>
</reference>
<dbReference type="HOGENOM" id="CLU_081987_1_0_1"/>
<name>G7L0L4_MEDTR</name>
<proteinExistence type="predicted"/>
<dbReference type="EnsemblPlants" id="AES81729">
    <property type="protein sequence ID" value="AES81729"/>
    <property type="gene ID" value="MTR_7g099970"/>
</dbReference>
<dbReference type="AlphaFoldDB" id="G7L0L4"/>
<dbReference type="PANTHER" id="PTHR35286:SF1">
    <property type="entry name" value="EXPRESSED PROTEIN"/>
    <property type="match status" value="1"/>
</dbReference>
<dbReference type="EMBL" id="CM001223">
    <property type="protein sequence ID" value="AES81729.1"/>
    <property type="molecule type" value="Genomic_DNA"/>
</dbReference>
<evidence type="ECO:0000313" key="6">
    <source>
        <dbReference type="Proteomes" id="UP000265566"/>
    </source>
</evidence>
<dbReference type="Proteomes" id="UP000265566">
    <property type="component" value="Chromosome 7"/>
</dbReference>
<dbReference type="KEGG" id="mtr:11424572"/>
<evidence type="ECO:0000313" key="5">
    <source>
        <dbReference type="Proteomes" id="UP000002051"/>
    </source>
</evidence>
<dbReference type="eggNOG" id="ENOG502QTGF">
    <property type="taxonomic scope" value="Eukaryota"/>
</dbReference>
<sequence length="220" mass="24352">MTSLPSINNDDSSSTITHLENLLLETLMKKIQLHDPDNVNDDNSPSRKSFEDFLFGSDDDEDDAPCTYQEAGQKAIQREESRVEGEIIKLIVSGEGDKLKANSGEAVTIRESSICVGCHDDEEGEYVVWEWHGHIMGYSDDHGFSPEYIYGNYFQRTAPKPLVRPYSSPVGDEDEVDDEADVVSMGLKDLIADVDTDADDAAPARILHRSLNAGSAPPRF</sequence>
<feature type="region of interest" description="Disordered" evidence="1">
    <location>
        <begin position="34"/>
        <end position="64"/>
    </location>
</feature>
<dbReference type="Gramene" id="rna43080">
    <property type="protein sequence ID" value="RHN48369.1"/>
    <property type="gene ID" value="gene43080"/>
</dbReference>
<reference evidence="6" key="4">
    <citation type="journal article" date="2018" name="Nat. Plants">
        <title>Whole-genome landscape of Medicago truncatula symbiotic genes.</title>
        <authorList>
            <person name="Pecrix Y."/>
            <person name="Staton S.E."/>
            <person name="Sallet E."/>
            <person name="Lelandais-Briere C."/>
            <person name="Moreau S."/>
            <person name="Carrere S."/>
            <person name="Blein T."/>
            <person name="Jardinaud M.F."/>
            <person name="Latrasse D."/>
            <person name="Zouine M."/>
            <person name="Zahm M."/>
            <person name="Kreplak J."/>
            <person name="Mayjonade B."/>
            <person name="Satge C."/>
            <person name="Perez M."/>
            <person name="Cauet S."/>
            <person name="Marande W."/>
            <person name="Chantry-Darmon C."/>
            <person name="Lopez-Roques C."/>
            <person name="Bouchez O."/>
            <person name="Berard A."/>
            <person name="Debelle F."/>
            <person name="Munos S."/>
            <person name="Bendahmane A."/>
            <person name="Berges H."/>
            <person name="Niebel A."/>
            <person name="Buitink J."/>
            <person name="Frugier F."/>
            <person name="Benhamed M."/>
            <person name="Crespi M."/>
            <person name="Gouzy J."/>
            <person name="Gamas P."/>
        </authorList>
    </citation>
    <scope>NUCLEOTIDE SEQUENCE [LARGE SCALE GENOMIC DNA]</scope>
    <source>
        <strain evidence="6">cv. Jemalong A17</strain>
    </source>
</reference>
<dbReference type="Proteomes" id="UP000002051">
    <property type="component" value="Unassembled WGS sequence"/>
</dbReference>
<keyword evidence="5" id="KW-1185">Reference proteome</keyword>
<evidence type="ECO:0000313" key="2">
    <source>
        <dbReference type="EMBL" id="AES81729.1"/>
    </source>
</evidence>
<dbReference type="OMA" id="FHDEPGG"/>